<dbReference type="BioCyc" id="FSP457404-HMP:GTSQ-1845-MONOMER"/>
<proteinExistence type="predicted"/>
<protein>
    <submittedName>
        <fullName evidence="1">Uncharacterized protein</fullName>
    </submittedName>
</protein>
<accession>H1PTU2</accession>
<evidence type="ECO:0000313" key="2">
    <source>
        <dbReference type="Proteomes" id="UP000003233"/>
    </source>
</evidence>
<name>H1PTU2_9FUSO</name>
<sequence length="37" mass="4319">MTTQMIMEMIKIFGKDMYLIEALEKYLGSKKKCDAIC</sequence>
<evidence type="ECO:0000313" key="1">
    <source>
        <dbReference type="EMBL" id="EHO80762.1"/>
    </source>
</evidence>
<comment type="caution">
    <text evidence="1">The sequence shown here is derived from an EMBL/GenBank/DDBJ whole genome shotgun (WGS) entry which is preliminary data.</text>
</comment>
<gene>
    <name evidence="1" type="ORF">HMPREF0402_01835</name>
</gene>
<dbReference type="PATRIC" id="fig|457404.5.peg.2268"/>
<dbReference type="AlphaFoldDB" id="H1PTU2"/>
<keyword evidence="2" id="KW-1185">Reference proteome</keyword>
<dbReference type="Proteomes" id="UP000003233">
    <property type="component" value="Unassembled WGS sequence"/>
</dbReference>
<organism evidence="1 2">
    <name type="scientific">Fusobacterium ulcerans 12-1B</name>
    <dbReference type="NCBI Taxonomy" id="457404"/>
    <lineage>
        <taxon>Bacteria</taxon>
        <taxon>Fusobacteriati</taxon>
        <taxon>Fusobacteriota</taxon>
        <taxon>Fusobacteriia</taxon>
        <taxon>Fusobacteriales</taxon>
        <taxon>Fusobacteriaceae</taxon>
        <taxon>Fusobacterium</taxon>
    </lineage>
</organism>
<dbReference type="HOGENOM" id="CLU_3344010_0_0_0"/>
<reference evidence="1 2" key="1">
    <citation type="submission" date="2012-07" db="EMBL/GenBank/DDBJ databases">
        <title>The Genome Sequence of Fusobacterium ulcerans 12_1B.</title>
        <authorList>
            <consortium name="The Broad Institute Genome Sequencing Platform"/>
            <person name="Earl A."/>
            <person name="Ward D."/>
            <person name="Feldgarden M."/>
            <person name="Gevers D."/>
            <person name="Strauss J."/>
            <person name="Ambrose C.E."/>
            <person name="Allen-Vercoe E."/>
            <person name="Walker B."/>
            <person name="Young S.K."/>
            <person name="Zeng Q."/>
            <person name="Gargeya S."/>
            <person name="Fitzgerald M."/>
            <person name="Haas B."/>
            <person name="Abouelleil A."/>
            <person name="Alvarado L."/>
            <person name="Arachchi H.M."/>
            <person name="Berlin A.M."/>
            <person name="Chapman S.B."/>
            <person name="Goldberg J."/>
            <person name="Griggs A."/>
            <person name="Gujja S."/>
            <person name="Hansen M."/>
            <person name="Howarth C."/>
            <person name="Imamovic A."/>
            <person name="Larimer J."/>
            <person name="McCowen C."/>
            <person name="Montmayeur A."/>
            <person name="Murphy C."/>
            <person name="Neiman D."/>
            <person name="Pearson M."/>
            <person name="Priest M."/>
            <person name="Roberts A."/>
            <person name="Saif S."/>
            <person name="Shea T."/>
            <person name="Sisk P."/>
            <person name="Sykes S."/>
            <person name="Wortman J."/>
            <person name="Nusbaum C."/>
            <person name="Birren B."/>
        </authorList>
    </citation>
    <scope>NUCLEOTIDE SEQUENCE [LARGE SCALE GENOMIC DNA]</scope>
    <source>
        <strain evidence="1 2">12_1B</strain>
    </source>
</reference>
<dbReference type="EMBL" id="AGWJ02000021">
    <property type="protein sequence ID" value="EHO80762.1"/>
    <property type="molecule type" value="Genomic_DNA"/>
</dbReference>